<dbReference type="SUPFAM" id="SSF51445">
    <property type="entry name" value="(Trans)glycosidases"/>
    <property type="match status" value="1"/>
</dbReference>
<evidence type="ECO:0000313" key="3">
    <source>
        <dbReference type="Proteomes" id="UP000190774"/>
    </source>
</evidence>
<evidence type="ECO:0000313" key="2">
    <source>
        <dbReference type="EMBL" id="SKB05713.1"/>
    </source>
</evidence>
<dbReference type="RefSeq" id="WP_078815453.1">
    <property type="nucleotide sequence ID" value="NZ_FUYE01000019.1"/>
</dbReference>
<dbReference type="AlphaFoldDB" id="A0A1T4YVM4"/>
<keyword evidence="1" id="KW-0732">Signal</keyword>
<dbReference type="EMBL" id="FUYE01000019">
    <property type="protein sequence ID" value="SKB05713.1"/>
    <property type="molecule type" value="Genomic_DNA"/>
</dbReference>
<dbReference type="Proteomes" id="UP000190774">
    <property type="component" value="Unassembled WGS sequence"/>
</dbReference>
<feature type="signal peptide" evidence="1">
    <location>
        <begin position="1"/>
        <end position="24"/>
    </location>
</feature>
<sequence>MRCLPRRLLKMVASFLALHLSLWAGVNPTRLMVDLSPTPDTVMLSAFDLSIVEADAKVDLEAQQTLGNKVLARVNVFELPPRSRAIDIAKKIGVPTLEATQAGWTRLDATHPNWVPLVVREMVQHAAEQGFDGFVLTGLETISQDAERAACLKAIQELDRIYPDKQLILENGLDLVAEGRRFLDGVLFIGRAENPAVRDQRIREVKRHGLQPLVVESLPETVTDEEIARHTEHFRAMGAVPFFTTPDLQGTHLGPLVEVTRHVVVIHSGAASETFTAHVLQGSLEWLGWQVSYVDAGKMQQPEQVQEWQQADALILDANLQAQPQQQGFLLDAVRALKERRAPLLLTGAPWGNDADFSQWSQTLGLRGNGRALPVTGKASIKPIASPWLHQAGSMRARTLGFRDLRAPAGASVLSAIEADGILFDQVFITSWGGVWLDAMAKEAGPQIAPLPFLEHWLGRYSRVPVMDVASQNGRRLLIPVVDSEGFTQSTTLQGLPLAAEALTERLLSRYSLPFTVAVCEGDLRGTNPGLDPRDTLRYEAAARAIFSLPQVHAAAGSLSRPSSWETCPEMEREVAGTMAYVHRRLLPAGRHVDLMLWPQGARPTDEAVAFSHRMGVENAWITATTTLPGTSPAKMAQTWGQHQSLLTLTPLPHQGALRAAEFIAHEEAQNASRWMQPVNAIFSFRDAATEERLWEAENILDWCASQPLHAITLAEHAKIVRDAARTRLFEQGPGHWILVNAGQARTLRLPVSAGIPDLDRSVGLAGYSVRGPDLYIHTLGRRRTELVLTPQGTPTHLRLTSASGKLRYDEAGQQRALIQVADLRPVELSFAGIAPGSVCQVFTTDHPQFLTADSRGQIEVTVPAQSAVRVQVLNSPQAAMR</sequence>
<dbReference type="InterPro" id="IPR013785">
    <property type="entry name" value="Aldolase_TIM"/>
</dbReference>
<dbReference type="STRING" id="48467.SAMN02745166_04310"/>
<protein>
    <submittedName>
        <fullName evidence="2">Uncharacterized protein</fullName>
    </submittedName>
</protein>
<proteinExistence type="predicted"/>
<organism evidence="2 3">
    <name type="scientific">Prosthecobacter debontii</name>
    <dbReference type="NCBI Taxonomy" id="48467"/>
    <lineage>
        <taxon>Bacteria</taxon>
        <taxon>Pseudomonadati</taxon>
        <taxon>Verrucomicrobiota</taxon>
        <taxon>Verrucomicrobiia</taxon>
        <taxon>Verrucomicrobiales</taxon>
        <taxon>Verrucomicrobiaceae</taxon>
        <taxon>Prosthecobacter</taxon>
    </lineage>
</organism>
<accession>A0A1T4YVM4</accession>
<keyword evidence="3" id="KW-1185">Reference proteome</keyword>
<dbReference type="Gene3D" id="3.20.20.70">
    <property type="entry name" value="Aldolase class I"/>
    <property type="match status" value="1"/>
</dbReference>
<feature type="chain" id="PRO_5012820764" evidence="1">
    <location>
        <begin position="25"/>
        <end position="882"/>
    </location>
</feature>
<reference evidence="3" key="1">
    <citation type="submission" date="2017-02" db="EMBL/GenBank/DDBJ databases">
        <authorList>
            <person name="Varghese N."/>
            <person name="Submissions S."/>
        </authorList>
    </citation>
    <scope>NUCLEOTIDE SEQUENCE [LARGE SCALE GENOMIC DNA]</scope>
    <source>
        <strain evidence="3">ATCC 700200</strain>
    </source>
</reference>
<dbReference type="InterPro" id="IPR017853">
    <property type="entry name" value="GH"/>
</dbReference>
<evidence type="ECO:0000256" key="1">
    <source>
        <dbReference type="SAM" id="SignalP"/>
    </source>
</evidence>
<name>A0A1T4YVM4_9BACT</name>
<gene>
    <name evidence="2" type="ORF">SAMN02745166_04310</name>
</gene>
<dbReference type="OrthoDB" id="7292394at2"/>